<dbReference type="Proteomes" id="UP001163046">
    <property type="component" value="Unassembled WGS sequence"/>
</dbReference>
<evidence type="ECO:0000313" key="2">
    <source>
        <dbReference type="Proteomes" id="UP001163046"/>
    </source>
</evidence>
<dbReference type="InterPro" id="IPR020835">
    <property type="entry name" value="Catalase_sf"/>
</dbReference>
<dbReference type="GO" id="GO:0020037">
    <property type="term" value="F:heme binding"/>
    <property type="evidence" value="ECO:0007669"/>
    <property type="project" value="InterPro"/>
</dbReference>
<proteinExistence type="predicted"/>
<dbReference type="EMBL" id="MU826403">
    <property type="protein sequence ID" value="KAJ7376322.1"/>
    <property type="molecule type" value="Genomic_DNA"/>
</dbReference>
<protein>
    <submittedName>
        <fullName evidence="1">Uncharacterized protein</fullName>
    </submittedName>
</protein>
<comment type="caution">
    <text evidence="1">The sequence shown here is derived from an EMBL/GenBank/DDBJ whole genome shotgun (WGS) entry which is preliminary data.</text>
</comment>
<dbReference type="OrthoDB" id="5978427at2759"/>
<evidence type="ECO:0000313" key="1">
    <source>
        <dbReference type="EMBL" id="KAJ7376322.1"/>
    </source>
</evidence>
<keyword evidence="2" id="KW-1185">Reference proteome</keyword>
<reference evidence="1" key="1">
    <citation type="submission" date="2023-01" db="EMBL/GenBank/DDBJ databases">
        <title>Genome assembly of the deep-sea coral Lophelia pertusa.</title>
        <authorList>
            <person name="Herrera S."/>
            <person name="Cordes E."/>
        </authorList>
    </citation>
    <scope>NUCLEOTIDE SEQUENCE</scope>
    <source>
        <strain evidence="1">USNM1676648</strain>
        <tissue evidence="1">Polyp</tissue>
    </source>
</reference>
<accession>A0A9W9Z733</accession>
<gene>
    <name evidence="1" type="ORF">OS493_035463</name>
</gene>
<dbReference type="SUPFAM" id="SSF56634">
    <property type="entry name" value="Heme-dependent catalase-like"/>
    <property type="match status" value="1"/>
</dbReference>
<name>A0A9W9Z733_9CNID</name>
<dbReference type="AlphaFoldDB" id="A0A9W9Z733"/>
<sequence length="171" mass="19170">MEWKNFGYDIYKEIKGEEEFNKKMKEANTIPPGGTFDDVKLCLETGKIKLLFGAAALYTGKRPTHSVGVGAQGIATIVDEPQFPECEFFTPGRSFPVCLRHSTLKGVDDAMLNFLSATIRFSESHDDDSPLDIPMSTGRSTVLWNVQTIYDAMKANRTGNRKEYYLTTPDQ</sequence>
<dbReference type="Gene3D" id="2.40.180.10">
    <property type="entry name" value="Catalase core domain"/>
    <property type="match status" value="1"/>
</dbReference>
<organism evidence="1 2">
    <name type="scientific">Desmophyllum pertusum</name>
    <dbReference type="NCBI Taxonomy" id="174260"/>
    <lineage>
        <taxon>Eukaryota</taxon>
        <taxon>Metazoa</taxon>
        <taxon>Cnidaria</taxon>
        <taxon>Anthozoa</taxon>
        <taxon>Hexacorallia</taxon>
        <taxon>Scleractinia</taxon>
        <taxon>Caryophylliina</taxon>
        <taxon>Caryophylliidae</taxon>
        <taxon>Desmophyllum</taxon>
    </lineage>
</organism>